<accession>A0A9R1E8N3</accession>
<comment type="caution">
    <text evidence="1">The sequence shown here is derived from an EMBL/GenBank/DDBJ whole genome shotgun (WGS) entry which is preliminary data.</text>
</comment>
<feature type="non-terminal residue" evidence="1">
    <location>
        <position position="1"/>
    </location>
</feature>
<dbReference type="AlphaFoldDB" id="A0A9R1E8N3"/>
<gene>
    <name evidence="1" type="ORF">CFC21_020909</name>
</gene>
<dbReference type="Proteomes" id="UP000815260">
    <property type="component" value="Chromosome 2B"/>
</dbReference>
<evidence type="ECO:0000313" key="1">
    <source>
        <dbReference type="EMBL" id="KAF7005809.1"/>
    </source>
</evidence>
<name>A0A9R1E8N3_WHEAT</name>
<reference evidence="1" key="1">
    <citation type="journal article" date="2017" name="Gigascience">
        <title>The first near-complete assembly of the hexaploid bread wheat genome, Triticum aestivum.</title>
        <authorList>
            <person name="Zimin A.V."/>
            <person name="Puiu D."/>
            <person name="Hall R."/>
            <person name="Kingan S."/>
            <person name="Clavijo B.J."/>
            <person name="Salzberg S.L."/>
        </authorList>
    </citation>
    <scope>NUCLEOTIDE SEQUENCE</scope>
    <source>
        <tissue evidence="1">Leaf</tissue>
    </source>
</reference>
<organism evidence="1">
    <name type="scientific">Triticum aestivum</name>
    <name type="common">Wheat</name>
    <dbReference type="NCBI Taxonomy" id="4565"/>
    <lineage>
        <taxon>Eukaryota</taxon>
        <taxon>Viridiplantae</taxon>
        <taxon>Streptophyta</taxon>
        <taxon>Embryophyta</taxon>
        <taxon>Tracheophyta</taxon>
        <taxon>Spermatophyta</taxon>
        <taxon>Magnoliopsida</taxon>
        <taxon>Liliopsida</taxon>
        <taxon>Poales</taxon>
        <taxon>Poaceae</taxon>
        <taxon>BOP clade</taxon>
        <taxon>Pooideae</taxon>
        <taxon>Triticodae</taxon>
        <taxon>Triticeae</taxon>
        <taxon>Triticinae</taxon>
        <taxon>Triticum</taxon>
    </lineage>
</organism>
<protein>
    <submittedName>
        <fullName evidence="1">Uncharacterized protein</fullName>
    </submittedName>
</protein>
<dbReference type="EMBL" id="CM022215">
    <property type="protein sequence ID" value="KAF7005809.1"/>
    <property type="molecule type" value="Genomic_DNA"/>
</dbReference>
<reference evidence="1" key="2">
    <citation type="submission" date="2020-03" db="EMBL/GenBank/DDBJ databases">
        <title>The second near-complete assembly of the hexaploid bread wheat (Triticum aestivum) genome.</title>
        <authorList>
            <person name="Zimin A.V."/>
            <person name="Puiu D."/>
            <person name="Shumante A."/>
            <person name="Alonge M."/>
            <person name="Salzberg S.L."/>
        </authorList>
    </citation>
    <scope>NUCLEOTIDE SEQUENCE</scope>
    <source>
        <tissue evidence="1">Leaf</tissue>
    </source>
</reference>
<sequence length="52" mass="5883">EGVEIVVLHRASIFTGSVTLTENTSYLWVPPSVVQSVKKQERELCWEDCNCT</sequence>
<proteinExistence type="predicted"/>